<protein>
    <submittedName>
        <fullName evidence="1">DUF177 domain-containing protein</fullName>
    </submittedName>
</protein>
<dbReference type="Pfam" id="PF02620">
    <property type="entry name" value="YceD"/>
    <property type="match status" value="1"/>
</dbReference>
<name>A0A369TPQ2_9RHOB</name>
<keyword evidence="2" id="KW-1185">Reference proteome</keyword>
<sequence>MAGSAFYSAYIRDVDRSSKGSAYLMTNAKSAPGVFRVAALSSKTPQQFDLRPEAEARAAIAEQIGLSALRKLSFSGEIAPLGKRGWELSGTLGATVVQPCVVTLAPVTTRIDEEVTRRFLPAEEVLPEVDPGAEIEMPEDDTAEPLGDVIDTRAVMIEALTLALPLYPRAEDAELGEAVFAEDGAEPLRDADLKPFAALAALKNKASDDG</sequence>
<dbReference type="InterPro" id="IPR003772">
    <property type="entry name" value="YceD"/>
</dbReference>
<evidence type="ECO:0000313" key="2">
    <source>
        <dbReference type="Proteomes" id="UP000253977"/>
    </source>
</evidence>
<evidence type="ECO:0000313" key="1">
    <source>
        <dbReference type="EMBL" id="RDD66832.1"/>
    </source>
</evidence>
<proteinExistence type="predicted"/>
<dbReference type="Proteomes" id="UP000253977">
    <property type="component" value="Unassembled WGS sequence"/>
</dbReference>
<dbReference type="AlphaFoldDB" id="A0A369TPQ2"/>
<organism evidence="1 2">
    <name type="scientific">Thalassococcus profundi</name>
    <dbReference type="NCBI Taxonomy" id="2282382"/>
    <lineage>
        <taxon>Bacteria</taxon>
        <taxon>Pseudomonadati</taxon>
        <taxon>Pseudomonadota</taxon>
        <taxon>Alphaproteobacteria</taxon>
        <taxon>Rhodobacterales</taxon>
        <taxon>Roseobacteraceae</taxon>
        <taxon>Thalassococcus</taxon>
    </lineage>
</organism>
<accession>A0A369TPQ2</accession>
<dbReference type="OrthoDB" id="8443793at2"/>
<dbReference type="EMBL" id="QPMK01000004">
    <property type="protein sequence ID" value="RDD66832.1"/>
    <property type="molecule type" value="Genomic_DNA"/>
</dbReference>
<reference evidence="1 2" key="1">
    <citation type="submission" date="2018-07" db="EMBL/GenBank/DDBJ databases">
        <title>Thalassococcus profundi sp. nov., a marine bacterium isolated from deep seawater of Okinawa Trough.</title>
        <authorList>
            <person name="Yu M."/>
        </authorList>
    </citation>
    <scope>NUCLEOTIDE SEQUENCE [LARGE SCALE GENOMIC DNA]</scope>
    <source>
        <strain evidence="1 2">WRAS1</strain>
    </source>
</reference>
<gene>
    <name evidence="1" type="ORF">DU478_07735</name>
</gene>
<comment type="caution">
    <text evidence="1">The sequence shown here is derived from an EMBL/GenBank/DDBJ whole genome shotgun (WGS) entry which is preliminary data.</text>
</comment>